<accession>A0A6M3MDU8</accession>
<sequence length="125" mass="14652">MVLPKTLWEGPPVTVEVDPADMILRSLDRKKMQKIADDYKGVKILANDHIHKEWKRRFKEAMILEIKEFNGDVEILTKEGKKLAFFSGSDEYSGHVNNVWKITARPQKEGYPEKIWSLWTTYEET</sequence>
<dbReference type="AlphaFoldDB" id="A0A6M3MDU8"/>
<evidence type="ECO:0000313" key="1">
    <source>
        <dbReference type="EMBL" id="QJA99003.1"/>
    </source>
</evidence>
<dbReference type="EMBL" id="MT143622">
    <property type="protein sequence ID" value="QJA99003.1"/>
    <property type="molecule type" value="Genomic_DNA"/>
</dbReference>
<gene>
    <name evidence="1" type="ORF">MM171A01418_0013</name>
    <name evidence="2" type="ORF">MM171B00623_0012</name>
</gene>
<reference evidence="2" key="1">
    <citation type="submission" date="2020-03" db="EMBL/GenBank/DDBJ databases">
        <title>The deep terrestrial virosphere.</title>
        <authorList>
            <person name="Holmfeldt K."/>
            <person name="Nilsson E."/>
            <person name="Simone D."/>
            <person name="Lopez-Fernandez M."/>
            <person name="Wu X."/>
            <person name="de Brujin I."/>
            <person name="Lundin D."/>
            <person name="Andersson A."/>
            <person name="Bertilsson S."/>
            <person name="Dopson M."/>
        </authorList>
    </citation>
    <scope>NUCLEOTIDE SEQUENCE</scope>
    <source>
        <strain evidence="1">MM171A01418</strain>
        <strain evidence="2">MM171B00623</strain>
    </source>
</reference>
<protein>
    <submittedName>
        <fullName evidence="2">Uncharacterized protein</fullName>
    </submittedName>
</protein>
<organism evidence="2">
    <name type="scientific">viral metagenome</name>
    <dbReference type="NCBI Taxonomy" id="1070528"/>
    <lineage>
        <taxon>unclassified sequences</taxon>
        <taxon>metagenomes</taxon>
        <taxon>organismal metagenomes</taxon>
    </lineage>
</organism>
<name>A0A6M3MDU8_9ZZZZ</name>
<dbReference type="EMBL" id="MT143852">
    <property type="protein sequence ID" value="QJB03575.1"/>
    <property type="molecule type" value="Genomic_DNA"/>
</dbReference>
<proteinExistence type="predicted"/>
<evidence type="ECO:0000313" key="2">
    <source>
        <dbReference type="EMBL" id="QJB03575.1"/>
    </source>
</evidence>